<dbReference type="AlphaFoldDB" id="A0A1X0IHW3"/>
<comment type="caution">
    <text evidence="1">The sequence shown here is derived from an EMBL/GenBank/DDBJ whole genome shotgun (WGS) entry which is preliminary data.</text>
</comment>
<accession>A0A1X0IHW3</accession>
<proteinExistence type="predicted"/>
<gene>
    <name evidence="1" type="ORF">BST42_28320</name>
</gene>
<dbReference type="Proteomes" id="UP000192534">
    <property type="component" value="Unassembled WGS sequence"/>
</dbReference>
<name>A0A1X0IHW3_MYCRH</name>
<evidence type="ECO:0000313" key="1">
    <source>
        <dbReference type="EMBL" id="ORB47098.1"/>
    </source>
</evidence>
<organism evidence="1 2">
    <name type="scientific">Mycolicibacterium rhodesiae</name>
    <name type="common">Mycobacterium rhodesiae</name>
    <dbReference type="NCBI Taxonomy" id="36814"/>
    <lineage>
        <taxon>Bacteria</taxon>
        <taxon>Bacillati</taxon>
        <taxon>Actinomycetota</taxon>
        <taxon>Actinomycetes</taxon>
        <taxon>Mycobacteriales</taxon>
        <taxon>Mycobacteriaceae</taxon>
        <taxon>Mycolicibacterium</taxon>
    </lineage>
</organism>
<dbReference type="OrthoDB" id="3629104at2"/>
<protein>
    <submittedName>
        <fullName evidence="1">Uncharacterized protein</fullName>
    </submittedName>
</protein>
<dbReference type="EMBL" id="MVIH01000032">
    <property type="protein sequence ID" value="ORB47098.1"/>
    <property type="molecule type" value="Genomic_DNA"/>
</dbReference>
<reference evidence="1 2" key="1">
    <citation type="submission" date="2016-12" db="EMBL/GenBank/DDBJ databases">
        <title>The new phylogeny of genus Mycobacterium.</title>
        <authorList>
            <person name="Tortoli E."/>
            <person name="Trovato A."/>
            <person name="Cirillo D.M."/>
        </authorList>
    </citation>
    <scope>NUCLEOTIDE SEQUENCE [LARGE SCALE GENOMIC DNA]</scope>
    <source>
        <strain evidence="1 2">DSM 44223</strain>
    </source>
</reference>
<evidence type="ECO:0000313" key="2">
    <source>
        <dbReference type="Proteomes" id="UP000192534"/>
    </source>
</evidence>
<keyword evidence="2" id="KW-1185">Reference proteome</keyword>
<sequence>MESSCRECAAGLAHCHGTLIVHELHRGECTEPDCDGPELVLHLLVIDCDAVGCACSQQTSHPLAV</sequence>